<sequence length="216" mass="23521">MKKQTLPMAILSASLLALPATATTDESPYLQPDGSWISLSGTVTSTTEDSFLLDYGPGLIEVEMDDWDWFDESGEFLAGDKVTVYGEIDDSFYELTSLDATSIYVENLGTYFFANTVEKDTTVILDMSPSVPIVTGDVTLTGTVTSVDGREFTINTGIRETVVDTSTMPYNPLDDQGFQQISEGDVVTVHGDLDEDLFDTREIMADAIVTLSEETG</sequence>
<dbReference type="SUPFAM" id="SSF101756">
    <property type="entry name" value="Hypothetical protein YgiW"/>
    <property type="match status" value="1"/>
</dbReference>
<dbReference type="Proteomes" id="UP000198644">
    <property type="component" value="Unassembled WGS sequence"/>
</dbReference>
<keyword evidence="3" id="KW-1185">Reference proteome</keyword>
<dbReference type="OrthoDB" id="8482074at2"/>
<name>A0A1I6J9H9_9GAMM</name>
<organism evidence="2 3">
    <name type="scientific">Marinobacter daqiaonensis</name>
    <dbReference type="NCBI Taxonomy" id="650891"/>
    <lineage>
        <taxon>Bacteria</taxon>
        <taxon>Pseudomonadati</taxon>
        <taxon>Pseudomonadota</taxon>
        <taxon>Gammaproteobacteria</taxon>
        <taxon>Pseudomonadales</taxon>
        <taxon>Marinobacteraceae</taxon>
        <taxon>Marinobacter</taxon>
    </lineage>
</organism>
<evidence type="ECO:0008006" key="4">
    <source>
        <dbReference type="Google" id="ProtNLM"/>
    </source>
</evidence>
<feature type="signal peptide" evidence="1">
    <location>
        <begin position="1"/>
        <end position="22"/>
    </location>
</feature>
<keyword evidence="1" id="KW-0732">Signal</keyword>
<dbReference type="STRING" id="650891.SAMN05216203_2807"/>
<reference evidence="3" key="1">
    <citation type="submission" date="2016-10" db="EMBL/GenBank/DDBJ databases">
        <authorList>
            <person name="Varghese N."/>
            <person name="Submissions S."/>
        </authorList>
    </citation>
    <scope>NUCLEOTIDE SEQUENCE [LARGE SCALE GENOMIC DNA]</scope>
    <source>
        <strain evidence="3">CGMCC 1.9167</strain>
    </source>
</reference>
<evidence type="ECO:0000313" key="2">
    <source>
        <dbReference type="EMBL" id="SFR75637.1"/>
    </source>
</evidence>
<evidence type="ECO:0000256" key="1">
    <source>
        <dbReference type="SAM" id="SignalP"/>
    </source>
</evidence>
<gene>
    <name evidence="2" type="ORF">SAMN05216203_2807</name>
</gene>
<dbReference type="Gene3D" id="2.40.50.200">
    <property type="entry name" value="Bacterial OB-fold"/>
    <property type="match status" value="1"/>
</dbReference>
<proteinExistence type="predicted"/>
<dbReference type="EMBL" id="FOYW01000002">
    <property type="protein sequence ID" value="SFR75637.1"/>
    <property type="molecule type" value="Genomic_DNA"/>
</dbReference>
<dbReference type="RefSeq" id="WP_092014339.1">
    <property type="nucleotide sequence ID" value="NZ_FOYW01000002.1"/>
</dbReference>
<feature type="chain" id="PRO_5011459532" description="DUF5666 domain-containing protein" evidence="1">
    <location>
        <begin position="23"/>
        <end position="216"/>
    </location>
</feature>
<accession>A0A1I6J9H9</accession>
<dbReference type="AlphaFoldDB" id="A0A1I6J9H9"/>
<evidence type="ECO:0000313" key="3">
    <source>
        <dbReference type="Proteomes" id="UP000198644"/>
    </source>
</evidence>
<dbReference type="InterPro" id="IPR036700">
    <property type="entry name" value="BOBF_sf"/>
</dbReference>
<protein>
    <recommendedName>
        <fullName evidence="4">DUF5666 domain-containing protein</fullName>
    </recommendedName>
</protein>